<gene>
    <name evidence="1" type="ORF">GCM10009864_25150</name>
</gene>
<dbReference type="PRINTS" id="PR01955">
    <property type="entry name" value="LANCFRANKIA"/>
</dbReference>
<dbReference type="SUPFAM" id="SSF158745">
    <property type="entry name" value="LanC-like"/>
    <property type="match status" value="1"/>
</dbReference>
<accession>A0ABN3RPV7</accession>
<evidence type="ECO:0000313" key="1">
    <source>
        <dbReference type="EMBL" id="GAA2657644.1"/>
    </source>
</evidence>
<organism evidence="1 2">
    <name type="scientific">Streptomyces lunalinharesii</name>
    <dbReference type="NCBI Taxonomy" id="333384"/>
    <lineage>
        <taxon>Bacteria</taxon>
        <taxon>Bacillati</taxon>
        <taxon>Actinomycetota</taxon>
        <taxon>Actinomycetes</taxon>
        <taxon>Kitasatosporales</taxon>
        <taxon>Streptomycetaceae</taxon>
        <taxon>Streptomyces</taxon>
    </lineage>
</organism>
<dbReference type="PRINTS" id="PR01950">
    <property type="entry name" value="LANCSUPER"/>
</dbReference>
<dbReference type="InterPro" id="IPR007822">
    <property type="entry name" value="LANC-like"/>
</dbReference>
<reference evidence="1 2" key="1">
    <citation type="journal article" date="2019" name="Int. J. Syst. Evol. Microbiol.">
        <title>The Global Catalogue of Microorganisms (GCM) 10K type strain sequencing project: providing services to taxonomists for standard genome sequencing and annotation.</title>
        <authorList>
            <consortium name="The Broad Institute Genomics Platform"/>
            <consortium name="The Broad Institute Genome Sequencing Center for Infectious Disease"/>
            <person name="Wu L."/>
            <person name="Ma J."/>
        </authorList>
    </citation>
    <scope>NUCLEOTIDE SEQUENCE [LARGE SCALE GENOMIC DNA]</scope>
    <source>
        <strain evidence="1 2">JCM 16374</strain>
    </source>
</reference>
<evidence type="ECO:0000313" key="2">
    <source>
        <dbReference type="Proteomes" id="UP001500994"/>
    </source>
</evidence>
<dbReference type="Gene3D" id="1.50.10.20">
    <property type="match status" value="1"/>
</dbReference>
<name>A0ABN3RPV7_9ACTN</name>
<dbReference type="SMART" id="SM01260">
    <property type="entry name" value="LANC_like"/>
    <property type="match status" value="1"/>
</dbReference>
<protein>
    <recommendedName>
        <fullName evidence="3">Lanthionine synthetase</fullName>
    </recommendedName>
</protein>
<dbReference type="InterPro" id="IPR033889">
    <property type="entry name" value="LanC"/>
</dbReference>
<sequence length="409" mass="44097">MTTRVQAAHLAHRYATALSDPPPPENFEGQSLADGAAGVALLHIERAQARTGPWKLAHRWINHAAAGELDATDSAGLFHGAPALAFVLLNTVPHGRFQALYSNAWEKLHHHVTALAHHRTEKALARIRRGELATFAEYDLFCGLTGIGAYLLRADPTSGALEQVLHYLVALTHPVTVDDHRLPGWWVAHDPNRNISAKFAQGHGNLGVAHGITGPLLLLAQALRRGVSVDGQHEAIHTICSHLDDWRQDADRGPWWPLHLTQAEFTSGQAQQHGPGRPSWCYGTPGIARAGQLAGIALDDRGLQHMYEAALYLSLTDPAQLALVRDASLCHGWAGIYQTTARAAHDSPYPHLRTLLPLLGETLSSHFRTADDQNVGLLTGTSGSALALSSLTAGAPITQTGWDACLLID</sequence>
<evidence type="ECO:0008006" key="3">
    <source>
        <dbReference type="Google" id="ProtNLM"/>
    </source>
</evidence>
<proteinExistence type="predicted"/>
<dbReference type="Pfam" id="PF05147">
    <property type="entry name" value="LANC_like"/>
    <property type="match status" value="1"/>
</dbReference>
<dbReference type="Proteomes" id="UP001500994">
    <property type="component" value="Unassembled WGS sequence"/>
</dbReference>
<comment type="caution">
    <text evidence="1">The sequence shown here is derived from an EMBL/GenBank/DDBJ whole genome shotgun (WGS) entry which is preliminary data.</text>
</comment>
<dbReference type="EMBL" id="BAAARK010000006">
    <property type="protein sequence ID" value="GAA2657644.1"/>
    <property type="molecule type" value="Genomic_DNA"/>
</dbReference>
<keyword evidence="2" id="KW-1185">Reference proteome</keyword>
<dbReference type="RefSeq" id="WP_344575205.1">
    <property type="nucleotide sequence ID" value="NZ_BAAARK010000006.1"/>
</dbReference>
<dbReference type="CDD" id="cd04793">
    <property type="entry name" value="LanC"/>
    <property type="match status" value="1"/>
</dbReference>